<gene>
    <name evidence="2" type="ORF">OIU77_025603</name>
</gene>
<reference evidence="2" key="1">
    <citation type="submission" date="2022-10" db="EMBL/GenBank/DDBJ databases">
        <authorList>
            <person name="Hyden B.L."/>
            <person name="Feng K."/>
            <person name="Yates T."/>
            <person name="Jawdy S."/>
            <person name="Smart L.B."/>
            <person name="Muchero W."/>
        </authorList>
    </citation>
    <scope>NUCLEOTIDE SEQUENCE</scope>
    <source>
        <tissue evidence="2">Shoot tip</tissue>
    </source>
</reference>
<dbReference type="InterPro" id="IPR002933">
    <property type="entry name" value="Peptidase_M20"/>
</dbReference>
<dbReference type="PANTHER" id="PTHR11014:SF62">
    <property type="entry name" value="IAA-AMINO ACID HYDROLASE ILR1-LIKE 6"/>
    <property type="match status" value="1"/>
</dbReference>
<accession>A0ABQ9BZT4</accession>
<evidence type="ECO:0000313" key="2">
    <source>
        <dbReference type="EMBL" id="KAJ6391666.1"/>
    </source>
</evidence>
<keyword evidence="3" id="KW-1185">Reference proteome</keyword>
<feature type="signal peptide" evidence="1">
    <location>
        <begin position="1"/>
        <end position="23"/>
    </location>
</feature>
<protein>
    <submittedName>
        <fullName evidence="2">Uncharacterized protein</fullName>
    </submittedName>
</protein>
<organism evidence="2 3">
    <name type="scientific">Salix suchowensis</name>
    <dbReference type="NCBI Taxonomy" id="1278906"/>
    <lineage>
        <taxon>Eukaryota</taxon>
        <taxon>Viridiplantae</taxon>
        <taxon>Streptophyta</taxon>
        <taxon>Embryophyta</taxon>
        <taxon>Tracheophyta</taxon>
        <taxon>Spermatophyta</taxon>
        <taxon>Magnoliopsida</taxon>
        <taxon>eudicotyledons</taxon>
        <taxon>Gunneridae</taxon>
        <taxon>Pentapetalae</taxon>
        <taxon>rosids</taxon>
        <taxon>fabids</taxon>
        <taxon>Malpighiales</taxon>
        <taxon>Salicaceae</taxon>
        <taxon>Saliceae</taxon>
        <taxon>Salix</taxon>
    </lineage>
</organism>
<evidence type="ECO:0000256" key="1">
    <source>
        <dbReference type="SAM" id="SignalP"/>
    </source>
</evidence>
<feature type="chain" id="PRO_5046851849" evidence="1">
    <location>
        <begin position="24"/>
        <end position="253"/>
    </location>
</feature>
<keyword evidence="1" id="KW-0732">Signal</keyword>
<dbReference type="Proteomes" id="UP001141253">
    <property type="component" value="Chromosome 2"/>
</dbReference>
<comment type="caution">
    <text evidence="2">The sequence shown here is derived from an EMBL/GenBank/DDBJ whole genome shotgun (WGS) entry which is preliminary data.</text>
</comment>
<evidence type="ECO:0000313" key="3">
    <source>
        <dbReference type="Proteomes" id="UP001141253"/>
    </source>
</evidence>
<dbReference type="SUPFAM" id="SSF53187">
    <property type="entry name" value="Zn-dependent exopeptidases"/>
    <property type="match status" value="1"/>
</dbReference>
<dbReference type="InterPro" id="IPR017439">
    <property type="entry name" value="Amidohydrolase"/>
</dbReference>
<dbReference type="PANTHER" id="PTHR11014">
    <property type="entry name" value="PEPTIDASE M20 FAMILY MEMBER"/>
    <property type="match status" value="1"/>
</dbReference>
<dbReference type="EMBL" id="JAPFFI010000006">
    <property type="protein sequence ID" value="KAJ6391666.1"/>
    <property type="molecule type" value="Genomic_DNA"/>
</dbReference>
<sequence>MISLKNLSVFFLSLLIFTNPVILSSSSSSSSTTRSTSTNSIDYSFSFFDGIISDSLNSKPKNQSKSTARKVSSPTGCEVWTKACSEAVLSLARQPETVTWLKSVRRKIHENPELAFEEVKTSELVRYELDKMGIEYRYPLAKTGIRAWIGTGGPPFVAVRADMDALPIQEAVEWEHKSKVAGKMHACGHDAHVAMLMGAAKILKTREHLLKLPVSISIRNCRGIINFEENVGCIERVMLNMMLRKLAKRVECL</sequence>
<name>A0ABQ9BZT4_9ROSI</name>
<dbReference type="Pfam" id="PF01546">
    <property type="entry name" value="Peptidase_M20"/>
    <property type="match status" value="1"/>
</dbReference>
<proteinExistence type="predicted"/>
<reference evidence="2" key="2">
    <citation type="journal article" date="2023" name="Int. J. Mol. Sci.">
        <title>De Novo Assembly and Annotation of 11 Diverse Shrub Willow (Salix) Genomes Reveals Novel Gene Organization in Sex-Linked Regions.</title>
        <authorList>
            <person name="Hyden B."/>
            <person name="Feng K."/>
            <person name="Yates T.B."/>
            <person name="Jawdy S."/>
            <person name="Cereghino C."/>
            <person name="Smart L.B."/>
            <person name="Muchero W."/>
        </authorList>
    </citation>
    <scope>NUCLEOTIDE SEQUENCE</scope>
    <source>
        <tissue evidence="2">Shoot tip</tissue>
    </source>
</reference>
<dbReference type="Gene3D" id="3.40.630.10">
    <property type="entry name" value="Zn peptidases"/>
    <property type="match status" value="1"/>
</dbReference>